<evidence type="ECO:0000313" key="2">
    <source>
        <dbReference type="EMBL" id="JAH27919.1"/>
    </source>
</evidence>
<dbReference type="AlphaFoldDB" id="A0A0E9RFR1"/>
<proteinExistence type="predicted"/>
<organism evidence="2">
    <name type="scientific">Anguilla anguilla</name>
    <name type="common">European freshwater eel</name>
    <name type="synonym">Muraena anguilla</name>
    <dbReference type="NCBI Taxonomy" id="7936"/>
    <lineage>
        <taxon>Eukaryota</taxon>
        <taxon>Metazoa</taxon>
        <taxon>Chordata</taxon>
        <taxon>Craniata</taxon>
        <taxon>Vertebrata</taxon>
        <taxon>Euteleostomi</taxon>
        <taxon>Actinopterygii</taxon>
        <taxon>Neopterygii</taxon>
        <taxon>Teleostei</taxon>
        <taxon>Anguilliformes</taxon>
        <taxon>Anguillidae</taxon>
        <taxon>Anguilla</taxon>
    </lineage>
</organism>
<keyword evidence="1" id="KW-0812">Transmembrane</keyword>
<reference evidence="2" key="1">
    <citation type="submission" date="2014-11" db="EMBL/GenBank/DDBJ databases">
        <authorList>
            <person name="Amaro Gonzalez C."/>
        </authorList>
    </citation>
    <scope>NUCLEOTIDE SEQUENCE</scope>
</reference>
<name>A0A0E9RFR1_ANGAN</name>
<dbReference type="EMBL" id="GBXM01080658">
    <property type="protein sequence ID" value="JAH27919.1"/>
    <property type="molecule type" value="Transcribed_RNA"/>
</dbReference>
<evidence type="ECO:0000256" key="1">
    <source>
        <dbReference type="SAM" id="Phobius"/>
    </source>
</evidence>
<keyword evidence="1" id="KW-0472">Membrane</keyword>
<feature type="transmembrane region" description="Helical" evidence="1">
    <location>
        <begin position="12"/>
        <end position="30"/>
    </location>
</feature>
<sequence>MASRVTRSQSGTITYLTYIAIMIILFNKKFKEREKEKISRGSGEPWCNLKHLLYEASSTFSMFFSSSLMPEVS</sequence>
<keyword evidence="1" id="KW-1133">Transmembrane helix</keyword>
<reference evidence="2" key="2">
    <citation type="journal article" date="2015" name="Fish Shellfish Immunol.">
        <title>Early steps in the European eel (Anguilla anguilla)-Vibrio vulnificus interaction in the gills: Role of the RtxA13 toxin.</title>
        <authorList>
            <person name="Callol A."/>
            <person name="Pajuelo D."/>
            <person name="Ebbesson L."/>
            <person name="Teles M."/>
            <person name="MacKenzie S."/>
            <person name="Amaro C."/>
        </authorList>
    </citation>
    <scope>NUCLEOTIDE SEQUENCE</scope>
</reference>
<protein>
    <submittedName>
        <fullName evidence="2">Uncharacterized protein</fullName>
    </submittedName>
</protein>
<accession>A0A0E9RFR1</accession>